<dbReference type="GO" id="GO:0004386">
    <property type="term" value="F:helicase activity"/>
    <property type="evidence" value="ECO:0007669"/>
    <property type="project" value="UniProtKB-KW"/>
</dbReference>
<dbReference type="PANTHER" id="PTHR10799">
    <property type="entry name" value="SNF2/RAD54 HELICASE FAMILY"/>
    <property type="match status" value="1"/>
</dbReference>
<keyword evidence="1" id="KW-0378">Hydrolase</keyword>
<accession>A0A395V8Y2</accession>
<dbReference type="InterPro" id="IPR000330">
    <property type="entry name" value="SNF2_N"/>
</dbReference>
<dbReference type="GO" id="GO:0005524">
    <property type="term" value="F:ATP binding"/>
    <property type="evidence" value="ECO:0007669"/>
    <property type="project" value="InterPro"/>
</dbReference>
<dbReference type="InterPro" id="IPR013663">
    <property type="entry name" value="Helicase_SWF/SNF/SWI_bac"/>
</dbReference>
<dbReference type="PROSITE" id="PS50966">
    <property type="entry name" value="ZF_SWIM"/>
    <property type="match status" value="1"/>
</dbReference>
<dbReference type="CDD" id="cd18012">
    <property type="entry name" value="DEXQc_arch_SWI2_SNF2"/>
    <property type="match status" value="1"/>
</dbReference>
<dbReference type="Pfam" id="PF04434">
    <property type="entry name" value="SWIM"/>
    <property type="match status" value="1"/>
</dbReference>
<evidence type="ECO:0000259" key="5">
    <source>
        <dbReference type="PROSITE" id="PS51194"/>
    </source>
</evidence>
<keyword evidence="2" id="KW-0479">Metal-binding</keyword>
<keyword evidence="6" id="KW-0547">Nucleotide-binding</keyword>
<keyword evidence="2" id="KW-0863">Zinc-finger</keyword>
<dbReference type="InterPro" id="IPR049730">
    <property type="entry name" value="SNF2/RAD54-like_C"/>
</dbReference>
<dbReference type="InterPro" id="IPR027417">
    <property type="entry name" value="P-loop_NTPase"/>
</dbReference>
<dbReference type="Gene3D" id="3.40.50.300">
    <property type="entry name" value="P-loop containing nucleotide triphosphate hydrolases"/>
    <property type="match status" value="1"/>
</dbReference>
<keyword evidence="6" id="KW-0067">ATP-binding</keyword>
<evidence type="ECO:0000313" key="7">
    <source>
        <dbReference type="Proteomes" id="UP000266172"/>
    </source>
</evidence>
<feature type="domain" description="Helicase ATP-binding" evidence="4">
    <location>
        <begin position="648"/>
        <end position="814"/>
    </location>
</feature>
<dbReference type="SMART" id="SM00487">
    <property type="entry name" value="DEXDc"/>
    <property type="match status" value="1"/>
</dbReference>
<comment type="caution">
    <text evidence="6">The sequence shown here is derived from an EMBL/GenBank/DDBJ whole genome shotgun (WGS) entry which is preliminary data.</text>
</comment>
<evidence type="ECO:0000259" key="3">
    <source>
        <dbReference type="PROSITE" id="PS50966"/>
    </source>
</evidence>
<evidence type="ECO:0000256" key="2">
    <source>
        <dbReference type="PROSITE-ProRule" id="PRU00325"/>
    </source>
</evidence>
<dbReference type="AlphaFoldDB" id="A0A395V8Y2"/>
<dbReference type="Proteomes" id="UP000266172">
    <property type="component" value="Unassembled WGS sequence"/>
</dbReference>
<dbReference type="CDD" id="cd18793">
    <property type="entry name" value="SF2_C_SNF"/>
    <property type="match status" value="1"/>
</dbReference>
<dbReference type="RefSeq" id="WP_118097510.1">
    <property type="nucleotide sequence ID" value="NZ_JBGKKV010000003.1"/>
</dbReference>
<dbReference type="Pfam" id="PF08455">
    <property type="entry name" value="SNF2_assoc"/>
    <property type="match status" value="1"/>
</dbReference>
<dbReference type="InterPro" id="IPR007527">
    <property type="entry name" value="Znf_SWIM"/>
</dbReference>
<sequence length="1101" mass="126177">MFSVSDIKEDVYPAVYRRGKELYETGGVLDFAYDIYLEHDLPVAEVRAEVRGREQSSYRVTVVVDEEYGTVSSSNCTCEAFYNYEGMCKHCVAALLAYVNRRQAKDILAAKRTGHEVGEQGSAAEEKPAAPMQTAGAFKTLLNQYSLRAGVSYLIPESVYGKVELEPYFKMDYSYATVEFKIGMEQKYVLKNISAFLHSIERNEKVHYGKKLDFYHNRQAFTEDAWRMVEFMRMQDDDKKRQSRFHAYYAYTGGYERTMELDEVGIDRFFDAIGEMPLSAEIGYLPEEEYHVQEEERKPKLEIRAGASGVFLVLEDLHVIRGSRFYYFYEDGMIYRSSEALKAKAGDFFDYMERQTGGECYIAAEELPSFCRDLLPLLRETFRVTAEGFDETLYVPKKPEFELYLDKQDNQTVGAKLVAAYGDDKYNVLQKIEPGEVRDLGEEMRVRTLVEPYFNEYGLGQTIFILSHNEDMLYQLISSGLQRLSEYMSIYTTEDFRGMKVVSSPSVSVGVALKSDLLELQIHSDEMSREELAYLLTRYDRKKKYVRLKNGDFLDVREDGLGLLAEISEDLRLTESGLKKGHVNVPKYRAMYLDAALKSNQELSVEKNREFKGMVRNMKTIEDSDYEVPDSLRSIMRGYQKSGFLWLKTLRENGFGGILADDMGLGKTLQVISLLLSEQESAKAGEREWHRSLIVCPASLVYNWQKEISRFAPQIKTTLVTGLATERQRIVRHTKEGEVLITSYDLLKRDVELYRDMVFAIQVIDEAQYIKNPGTQAAKGVKQITAGFKLALTGTPIENRLSELWSIFDYLMPGFLYTYQRFREEIEIPIVVNGDENRMQRLQRMIRPFILRRLKGEVLRDLPAKLEENVFAKLEGEQLALYDAYVQRMKESLEGKSEKEFRSEKIQILAELTRLRQICCDPGLLFEGYKGESAKAQMCMELIENAVGAGHKVLLFSQFTSMLERLAAGLKKAGIDYYMLTGSVGKEKRMQMVESFNEDDVPVFCISLKAGGTGLNLTAADIVIHYDPWWNVAVQNQATDRAHRIGQKHVVTVYKLVSEGTIEEKIIAIQERKKELAKQVLEGEGMDSVSFTKEEILELLG</sequence>
<reference evidence="6 7" key="1">
    <citation type="submission" date="2018-08" db="EMBL/GenBank/DDBJ databases">
        <title>A genome reference for cultivated species of the human gut microbiota.</title>
        <authorList>
            <person name="Zou Y."/>
            <person name="Xue W."/>
            <person name="Luo G."/>
        </authorList>
    </citation>
    <scope>NUCLEOTIDE SEQUENCE [LARGE SCALE GENOMIC DNA]</scope>
    <source>
        <strain evidence="6 7">AF22-12AC</strain>
    </source>
</reference>
<evidence type="ECO:0000313" key="6">
    <source>
        <dbReference type="EMBL" id="RGS40423.1"/>
    </source>
</evidence>
<name>A0A395V8Y2_9FIRM</name>
<dbReference type="InterPro" id="IPR001650">
    <property type="entry name" value="Helicase_C-like"/>
</dbReference>
<dbReference type="InterPro" id="IPR014001">
    <property type="entry name" value="Helicase_ATP-bd"/>
</dbReference>
<dbReference type="GO" id="GO:0008270">
    <property type="term" value="F:zinc ion binding"/>
    <property type="evidence" value="ECO:0007669"/>
    <property type="project" value="UniProtKB-KW"/>
</dbReference>
<protein>
    <submittedName>
        <fullName evidence="6">Helicase</fullName>
    </submittedName>
</protein>
<dbReference type="SUPFAM" id="SSF52540">
    <property type="entry name" value="P-loop containing nucleoside triphosphate hydrolases"/>
    <property type="match status" value="2"/>
</dbReference>
<dbReference type="Pfam" id="PF00176">
    <property type="entry name" value="SNF2-rel_dom"/>
    <property type="match status" value="1"/>
</dbReference>
<keyword evidence="2" id="KW-0862">Zinc</keyword>
<dbReference type="InterPro" id="IPR038718">
    <property type="entry name" value="SNF2-like_sf"/>
</dbReference>
<evidence type="ECO:0000256" key="1">
    <source>
        <dbReference type="ARBA" id="ARBA00022801"/>
    </source>
</evidence>
<dbReference type="PROSITE" id="PS51192">
    <property type="entry name" value="HELICASE_ATP_BIND_1"/>
    <property type="match status" value="1"/>
</dbReference>
<dbReference type="EMBL" id="QRVL01000007">
    <property type="protein sequence ID" value="RGS40423.1"/>
    <property type="molecule type" value="Genomic_DNA"/>
</dbReference>
<dbReference type="GO" id="GO:0016787">
    <property type="term" value="F:hydrolase activity"/>
    <property type="evidence" value="ECO:0007669"/>
    <property type="project" value="UniProtKB-KW"/>
</dbReference>
<dbReference type="Gene3D" id="3.40.50.10810">
    <property type="entry name" value="Tandem AAA-ATPase domain"/>
    <property type="match status" value="1"/>
</dbReference>
<dbReference type="PROSITE" id="PS51194">
    <property type="entry name" value="HELICASE_CTER"/>
    <property type="match status" value="1"/>
</dbReference>
<organism evidence="6 7">
    <name type="scientific">Roseburia hominis</name>
    <dbReference type="NCBI Taxonomy" id="301301"/>
    <lineage>
        <taxon>Bacteria</taxon>
        <taxon>Bacillati</taxon>
        <taxon>Bacillota</taxon>
        <taxon>Clostridia</taxon>
        <taxon>Lachnospirales</taxon>
        <taxon>Lachnospiraceae</taxon>
        <taxon>Roseburia</taxon>
    </lineage>
</organism>
<evidence type="ECO:0000259" key="4">
    <source>
        <dbReference type="PROSITE" id="PS51192"/>
    </source>
</evidence>
<dbReference type="SMART" id="SM00490">
    <property type="entry name" value="HELICc"/>
    <property type="match status" value="1"/>
</dbReference>
<feature type="domain" description="Helicase C-terminal" evidence="5">
    <location>
        <begin position="941"/>
        <end position="1097"/>
    </location>
</feature>
<keyword evidence="6" id="KW-0347">Helicase</keyword>
<gene>
    <name evidence="6" type="ORF">DWX93_09910</name>
</gene>
<feature type="domain" description="SWIM-type" evidence="3">
    <location>
        <begin position="58"/>
        <end position="99"/>
    </location>
</feature>
<dbReference type="Pfam" id="PF00271">
    <property type="entry name" value="Helicase_C"/>
    <property type="match status" value="1"/>
</dbReference>
<proteinExistence type="predicted"/>